<keyword evidence="3" id="KW-1185">Reference proteome</keyword>
<dbReference type="Proteomes" id="UP001162156">
    <property type="component" value="Unassembled WGS sequence"/>
</dbReference>
<sequence length="129" mass="14300">MLESALRNVRAETEVGEILTTKLLEIVTHRLGEHESNIIVAKTTFLDLRFKKFDFGLEDNATKTQKIVTEELGYSVSNKNSTPVSTEESASETNPTESNTVDISADFDKKVASIKTTSTTTTMVIIMVR</sequence>
<evidence type="ECO:0000256" key="1">
    <source>
        <dbReference type="SAM" id="MobiDB-lite"/>
    </source>
</evidence>
<gene>
    <name evidence="2" type="ORF">NQ314_007566</name>
</gene>
<dbReference type="AlphaFoldDB" id="A0AAV8YNR0"/>
<accession>A0AAV8YNR0</accession>
<name>A0AAV8YNR0_9CUCU</name>
<protein>
    <submittedName>
        <fullName evidence="2">Uncharacterized protein</fullName>
    </submittedName>
</protein>
<evidence type="ECO:0000313" key="3">
    <source>
        <dbReference type="Proteomes" id="UP001162156"/>
    </source>
</evidence>
<organism evidence="2 3">
    <name type="scientific">Rhamnusium bicolor</name>
    <dbReference type="NCBI Taxonomy" id="1586634"/>
    <lineage>
        <taxon>Eukaryota</taxon>
        <taxon>Metazoa</taxon>
        <taxon>Ecdysozoa</taxon>
        <taxon>Arthropoda</taxon>
        <taxon>Hexapoda</taxon>
        <taxon>Insecta</taxon>
        <taxon>Pterygota</taxon>
        <taxon>Neoptera</taxon>
        <taxon>Endopterygota</taxon>
        <taxon>Coleoptera</taxon>
        <taxon>Polyphaga</taxon>
        <taxon>Cucujiformia</taxon>
        <taxon>Chrysomeloidea</taxon>
        <taxon>Cerambycidae</taxon>
        <taxon>Lepturinae</taxon>
        <taxon>Rhagiini</taxon>
        <taxon>Rhamnusium</taxon>
    </lineage>
</organism>
<evidence type="ECO:0000313" key="2">
    <source>
        <dbReference type="EMBL" id="KAJ8952304.1"/>
    </source>
</evidence>
<proteinExistence type="predicted"/>
<reference evidence="2" key="1">
    <citation type="journal article" date="2023" name="Insect Mol. Biol.">
        <title>Genome sequencing provides insights into the evolution of gene families encoding plant cell wall-degrading enzymes in longhorned beetles.</title>
        <authorList>
            <person name="Shin N.R."/>
            <person name="Okamura Y."/>
            <person name="Kirsch R."/>
            <person name="Pauchet Y."/>
        </authorList>
    </citation>
    <scope>NUCLEOTIDE SEQUENCE</scope>
    <source>
        <strain evidence="2">RBIC_L_NR</strain>
    </source>
</reference>
<comment type="caution">
    <text evidence="2">The sequence shown here is derived from an EMBL/GenBank/DDBJ whole genome shotgun (WGS) entry which is preliminary data.</text>
</comment>
<dbReference type="EMBL" id="JANEYF010002034">
    <property type="protein sequence ID" value="KAJ8952304.1"/>
    <property type="molecule type" value="Genomic_DNA"/>
</dbReference>
<feature type="region of interest" description="Disordered" evidence="1">
    <location>
        <begin position="77"/>
        <end position="101"/>
    </location>
</feature>